<reference evidence="1" key="1">
    <citation type="submission" date="2019-10" db="EMBL/GenBank/DDBJ databases">
        <title>Rhizobium leguminosarum symbiovar viciae collection.</title>
        <authorList>
            <person name="Boivin S."/>
            <person name="Lepetit M."/>
        </authorList>
    </citation>
    <scope>NUCLEOTIDE SEQUENCE</scope>
    <source>
        <strain evidence="1">L143</strain>
    </source>
</reference>
<evidence type="ECO:0000313" key="2">
    <source>
        <dbReference type="Proteomes" id="UP000662259"/>
    </source>
</evidence>
<dbReference type="EMBL" id="WIEZ01000007">
    <property type="protein sequence ID" value="NKM46019.1"/>
    <property type="molecule type" value="Genomic_DNA"/>
</dbReference>
<dbReference type="RefSeq" id="WP_168276401.1">
    <property type="nucleotide sequence ID" value="NZ_WIEZ01000007.1"/>
</dbReference>
<evidence type="ECO:0000313" key="1">
    <source>
        <dbReference type="EMBL" id="NKM46019.1"/>
    </source>
</evidence>
<sequence>MTTDQNLMLYAKLGGFRLVVLANRFGCDSGFSQDLHDRLIEGLDAAIARIQMMMALERSVLTGEDELAEYQLQGENEIFGRFTINLLDDLEIDFDTHEYRINGGGWINALASDDSGAGVQFPTLVGLTDEEFGSLVSIIMGITLETGIPVDAARVVYGRGAVEDELP</sequence>
<proteinExistence type="predicted"/>
<organism evidence="1 2">
    <name type="scientific">Rhizobium leguminosarum bv. viciae</name>
    <dbReference type="NCBI Taxonomy" id="387"/>
    <lineage>
        <taxon>Bacteria</taxon>
        <taxon>Pseudomonadati</taxon>
        <taxon>Pseudomonadota</taxon>
        <taxon>Alphaproteobacteria</taxon>
        <taxon>Hyphomicrobiales</taxon>
        <taxon>Rhizobiaceae</taxon>
        <taxon>Rhizobium/Agrobacterium group</taxon>
        <taxon>Rhizobium</taxon>
    </lineage>
</organism>
<gene>
    <name evidence="1" type="ORF">GFL91_13655</name>
</gene>
<dbReference type="Proteomes" id="UP000662259">
    <property type="component" value="Unassembled WGS sequence"/>
</dbReference>
<protein>
    <submittedName>
        <fullName evidence="1">Uncharacterized protein</fullName>
    </submittedName>
</protein>
<name>A0A8I2KGZ0_RHILV</name>
<comment type="caution">
    <text evidence="1">The sequence shown here is derived from an EMBL/GenBank/DDBJ whole genome shotgun (WGS) entry which is preliminary data.</text>
</comment>
<dbReference type="AlphaFoldDB" id="A0A8I2KGZ0"/>
<accession>A0A8I2KGZ0</accession>